<reference evidence="7 9" key="2">
    <citation type="submission" date="2018-11" db="EMBL/GenBank/DDBJ databases">
        <authorList>
            <consortium name="Pathogen Informatics"/>
        </authorList>
    </citation>
    <scope>NUCLEOTIDE SEQUENCE [LARGE SCALE GENOMIC DNA]</scope>
</reference>
<keyword evidence="4 5" id="KW-0539">Nucleus</keyword>
<evidence type="ECO:0000256" key="5">
    <source>
        <dbReference type="PROSITE-ProRule" id="PRU00201"/>
    </source>
</evidence>
<dbReference type="GO" id="GO:0005634">
    <property type="term" value="C:nucleus"/>
    <property type="evidence" value="ECO:0007669"/>
    <property type="project" value="UniProtKB-SubCell"/>
</dbReference>
<dbReference type="InterPro" id="IPR046360">
    <property type="entry name" value="T-box_DNA-bd"/>
</dbReference>
<evidence type="ECO:0000313" key="7">
    <source>
        <dbReference type="EMBL" id="VDN52533.1"/>
    </source>
</evidence>
<dbReference type="AlphaFoldDB" id="A0A0N4UL88"/>
<keyword evidence="9" id="KW-1185">Reference proteome</keyword>
<keyword evidence="3" id="KW-0804">Transcription</keyword>
<protein>
    <submittedName>
        <fullName evidence="10">T-box domain-containing protein</fullName>
    </submittedName>
</protein>
<dbReference type="OrthoDB" id="7442607at2759"/>
<dbReference type="CDD" id="cd00182">
    <property type="entry name" value="T-box"/>
    <property type="match status" value="1"/>
</dbReference>
<dbReference type="InterPro" id="IPR001699">
    <property type="entry name" value="TF_T-box"/>
</dbReference>
<dbReference type="GO" id="GO:0000785">
    <property type="term" value="C:chromatin"/>
    <property type="evidence" value="ECO:0007669"/>
    <property type="project" value="TreeGrafter"/>
</dbReference>
<evidence type="ECO:0000256" key="4">
    <source>
        <dbReference type="ARBA" id="ARBA00023242"/>
    </source>
</evidence>
<keyword evidence="2 5" id="KW-0238">DNA-binding</keyword>
<comment type="caution">
    <text evidence="5">Lacks conserved residue(s) required for the propagation of feature annotation.</text>
</comment>
<feature type="domain" description="T-box" evidence="6">
    <location>
        <begin position="1"/>
        <end position="161"/>
    </location>
</feature>
<dbReference type="SMART" id="SM00425">
    <property type="entry name" value="TBOX"/>
    <property type="match status" value="1"/>
</dbReference>
<accession>A0A0N4UL88</accession>
<evidence type="ECO:0000313" key="9">
    <source>
        <dbReference type="Proteomes" id="UP000274756"/>
    </source>
</evidence>
<reference evidence="10" key="1">
    <citation type="submission" date="2017-02" db="UniProtKB">
        <authorList>
            <consortium name="WormBaseParasite"/>
        </authorList>
    </citation>
    <scope>IDENTIFICATION</scope>
</reference>
<proteinExistence type="predicted"/>
<dbReference type="EMBL" id="UYYG01000064">
    <property type="protein sequence ID" value="VDN52533.1"/>
    <property type="molecule type" value="Genomic_DNA"/>
</dbReference>
<gene>
    <name evidence="7" type="ORF">DME_LOCUS2506</name>
</gene>
<evidence type="ECO:0000313" key="10">
    <source>
        <dbReference type="WBParaSite" id="DME_0000855001-mRNA-1"/>
    </source>
</evidence>
<dbReference type="PRINTS" id="PR00937">
    <property type="entry name" value="TBOX"/>
</dbReference>
<dbReference type="SUPFAM" id="SSF49417">
    <property type="entry name" value="p53-like transcription factors"/>
    <property type="match status" value="1"/>
</dbReference>
<dbReference type="PROSITE" id="PS50252">
    <property type="entry name" value="TBOX_3"/>
    <property type="match status" value="1"/>
</dbReference>
<dbReference type="InterPro" id="IPR036960">
    <property type="entry name" value="T-box_sf"/>
</dbReference>
<dbReference type="InterPro" id="IPR008967">
    <property type="entry name" value="p53-like_TF_DNA-bd_sf"/>
</dbReference>
<dbReference type="GO" id="GO:0001708">
    <property type="term" value="P:cell fate specification"/>
    <property type="evidence" value="ECO:0007669"/>
    <property type="project" value="TreeGrafter"/>
</dbReference>
<dbReference type="PANTHER" id="PTHR11267">
    <property type="entry name" value="T-BOX PROTEIN-RELATED"/>
    <property type="match status" value="1"/>
</dbReference>
<dbReference type="GO" id="GO:0045893">
    <property type="term" value="P:positive regulation of DNA-templated transcription"/>
    <property type="evidence" value="ECO:0007669"/>
    <property type="project" value="InterPro"/>
</dbReference>
<evidence type="ECO:0000256" key="3">
    <source>
        <dbReference type="ARBA" id="ARBA00023163"/>
    </source>
</evidence>
<dbReference type="GO" id="GO:0000978">
    <property type="term" value="F:RNA polymerase II cis-regulatory region sequence-specific DNA binding"/>
    <property type="evidence" value="ECO:0007669"/>
    <property type="project" value="InterPro"/>
</dbReference>
<evidence type="ECO:0000259" key="6">
    <source>
        <dbReference type="PROSITE" id="PS50252"/>
    </source>
</evidence>
<dbReference type="Proteomes" id="UP000038040">
    <property type="component" value="Unplaced"/>
</dbReference>
<dbReference type="WBParaSite" id="DME_0000855001-mRNA-1">
    <property type="protein sequence ID" value="DME_0000855001-mRNA-1"/>
    <property type="gene ID" value="DME_0000855001"/>
</dbReference>
<evidence type="ECO:0000256" key="1">
    <source>
        <dbReference type="ARBA" id="ARBA00023015"/>
    </source>
</evidence>
<dbReference type="Gene3D" id="2.60.40.820">
    <property type="entry name" value="Transcription factor, T-box"/>
    <property type="match status" value="1"/>
</dbReference>
<dbReference type="Proteomes" id="UP000274756">
    <property type="component" value="Unassembled WGS sequence"/>
</dbReference>
<dbReference type="PANTHER" id="PTHR11267:SF170">
    <property type="entry name" value="T-BOX PROTEIN 33-RELATED"/>
    <property type="match status" value="1"/>
</dbReference>
<dbReference type="Pfam" id="PF00907">
    <property type="entry name" value="T-box"/>
    <property type="match status" value="1"/>
</dbReference>
<dbReference type="STRING" id="318479.A0A0N4UL88"/>
<sequence length="178" mass="20976">MVLTKEGRKLFPKLEYQIEGLIKTESYILCVQFRRVDNFRYIFLNGKWLEAGPGEPITAVKSVNHHDQPIRTGEKWMNGIVSFDKIKITNSPSESIYYVQLHSMHKYRPVLLIYRLLMNEAHLVAIYSKSYTDFIAVTAYQNQRIIELKVDKNPFAKGFREGNDRKKSIHSSKFYYFE</sequence>
<evidence type="ECO:0000256" key="2">
    <source>
        <dbReference type="ARBA" id="ARBA00023125"/>
    </source>
</evidence>
<evidence type="ECO:0000313" key="8">
    <source>
        <dbReference type="Proteomes" id="UP000038040"/>
    </source>
</evidence>
<dbReference type="GO" id="GO:0000981">
    <property type="term" value="F:DNA-binding transcription factor activity, RNA polymerase II-specific"/>
    <property type="evidence" value="ECO:0007669"/>
    <property type="project" value="TreeGrafter"/>
</dbReference>
<name>A0A0N4UL88_DRAME</name>
<comment type="subcellular location">
    <subcellularLocation>
        <location evidence="5">Nucleus</location>
    </subcellularLocation>
</comment>
<organism evidence="8 10">
    <name type="scientific">Dracunculus medinensis</name>
    <name type="common">Guinea worm</name>
    <dbReference type="NCBI Taxonomy" id="318479"/>
    <lineage>
        <taxon>Eukaryota</taxon>
        <taxon>Metazoa</taxon>
        <taxon>Ecdysozoa</taxon>
        <taxon>Nematoda</taxon>
        <taxon>Chromadorea</taxon>
        <taxon>Rhabditida</taxon>
        <taxon>Spirurina</taxon>
        <taxon>Dracunculoidea</taxon>
        <taxon>Dracunculidae</taxon>
        <taxon>Dracunculus</taxon>
    </lineage>
</organism>
<keyword evidence="1" id="KW-0805">Transcription regulation</keyword>